<dbReference type="AlphaFoldDB" id="A0A2C8F8Y9"/>
<reference evidence="3" key="1">
    <citation type="submission" date="2017-09" db="EMBL/GenBank/DDBJ databases">
        <authorList>
            <person name="Regsiter A."/>
            <person name="William W."/>
        </authorList>
    </citation>
    <scope>NUCLEOTIDE SEQUENCE [LARGE SCALE GENOMIC DNA]</scope>
    <source>
        <strain evidence="3">500-1</strain>
    </source>
</reference>
<name>A0A2C8F8Y9_9BACT</name>
<dbReference type="EMBL" id="LT907975">
    <property type="protein sequence ID" value="SOB59018.1"/>
    <property type="molecule type" value="Genomic_DNA"/>
</dbReference>
<accession>A0A2C8F8Y9</accession>
<keyword evidence="3" id="KW-1185">Reference proteome</keyword>
<evidence type="ECO:0000313" key="3">
    <source>
        <dbReference type="Proteomes" id="UP000219215"/>
    </source>
</evidence>
<dbReference type="Proteomes" id="UP000219215">
    <property type="component" value="Chromosome DPRO"/>
</dbReference>
<dbReference type="RefSeq" id="WP_097011955.1">
    <property type="nucleotide sequence ID" value="NZ_LT907975.1"/>
</dbReference>
<gene>
    <name evidence="2" type="ORF">DPRO_2114</name>
</gene>
<keyword evidence="1" id="KW-0175">Coiled coil</keyword>
<feature type="coiled-coil region" evidence="1">
    <location>
        <begin position="13"/>
        <end position="102"/>
    </location>
</feature>
<organism evidence="2 3">
    <name type="scientific">Pseudodesulfovibrio profundus</name>
    <dbReference type="NCBI Taxonomy" id="57320"/>
    <lineage>
        <taxon>Bacteria</taxon>
        <taxon>Pseudomonadati</taxon>
        <taxon>Thermodesulfobacteriota</taxon>
        <taxon>Desulfovibrionia</taxon>
        <taxon>Desulfovibrionales</taxon>
        <taxon>Desulfovibrionaceae</taxon>
    </lineage>
</organism>
<dbReference type="KEGG" id="pprf:DPRO_2114"/>
<protein>
    <submittedName>
        <fullName evidence="2">Uncharacterized protein</fullName>
    </submittedName>
</protein>
<evidence type="ECO:0000256" key="1">
    <source>
        <dbReference type="SAM" id="Coils"/>
    </source>
</evidence>
<proteinExistence type="predicted"/>
<evidence type="ECO:0000313" key="2">
    <source>
        <dbReference type="EMBL" id="SOB59018.1"/>
    </source>
</evidence>
<sequence length="107" mass="12241">MNNTQNGFGNNQDVQLEQELANLRNQYEQLRDQKVRTEQQVADLSSRLDALKEQAQAEYGTSDPAELQALLQKKRQENEQVVAEYSQHVRKIQADLAAVENRVDGDQ</sequence>
<dbReference type="OrthoDB" id="5457292at2"/>